<sequence>MLLELSVKHLAVIEEVRVSFRTGFHVFTGETGAGKSILIDALSLAIGGRASADLVRHGCAVAAIEALFDVPANHPARDILRDNGIEAPEDEPIIVRREVTAAGKSTARVNGQLVTIVALRSIGETLVNIHGQHEHQSLLRADRHLEWLDAFGGGGIAPAKAAYRSVYDEYAVTKRQLEQVSRSGKEALQMADLYRFQWEEIDAAKVKPGEDESLQEERQRLANSERLFAAANDAFEALYGGKRGLDSVTRAVQRMSDISKYDPASLQPLVEQMQSAFYQLEDAAFQIRDYREKIEFNPDKLERIEQRLQTLHSLKRKYGDSAEDILAYAAKIKKELDDVDNQEERIAELSARLDQLTTALRTRAEALTRARRAAAETLSGKLMEHLKDLHMEKTRFEVELRSNEGAFRPDGWDTAEFLIAPNPGEPLRGLAKIASGGELSRIMLAMKSIFAAVDRVPSLIFDEVDTGVSGRAAQAIAEKMARLAGQVQVFAITHLPQVACMADAHYAIEKKVKGERTYTEVNALGVAERTAELARMLGGVEVTDTTMRHAQEMLALADSRKSGRM</sequence>
<dbReference type="OrthoDB" id="9806954at2"/>
<dbReference type="SUPFAM" id="SSF52540">
    <property type="entry name" value="P-loop containing nucleoside triphosphate hydrolases"/>
    <property type="match status" value="1"/>
</dbReference>
<gene>
    <name evidence="12" type="primary">recN</name>
    <name evidence="12" type="ORF">FE782_06470</name>
</gene>
<proteinExistence type="inferred from homology"/>
<dbReference type="InterPro" id="IPR004604">
    <property type="entry name" value="DNA_recomb/repair_RecN"/>
</dbReference>
<dbReference type="InterPro" id="IPR003395">
    <property type="entry name" value="RecF/RecN/SMC_N"/>
</dbReference>
<reference evidence="12 13" key="1">
    <citation type="submission" date="2019-05" db="EMBL/GenBank/DDBJ databases">
        <authorList>
            <person name="Narsing Rao M.P."/>
            <person name="Li W.J."/>
        </authorList>
    </citation>
    <scope>NUCLEOTIDE SEQUENCE [LARGE SCALE GENOMIC DNA]</scope>
    <source>
        <strain evidence="12 13">SYSU_K30003</strain>
    </source>
</reference>
<dbReference type="FunFam" id="3.40.50.300:FF:000319">
    <property type="entry name" value="DNA repair protein RecN"/>
    <property type="match status" value="1"/>
</dbReference>
<evidence type="ECO:0000259" key="11">
    <source>
        <dbReference type="Pfam" id="PF02463"/>
    </source>
</evidence>
<keyword evidence="6" id="KW-0067">ATP-binding</keyword>
<evidence type="ECO:0000313" key="13">
    <source>
        <dbReference type="Proteomes" id="UP000309676"/>
    </source>
</evidence>
<dbReference type="Proteomes" id="UP000309676">
    <property type="component" value="Unassembled WGS sequence"/>
</dbReference>
<evidence type="ECO:0000256" key="4">
    <source>
        <dbReference type="ARBA" id="ARBA00022741"/>
    </source>
</evidence>
<evidence type="ECO:0000256" key="1">
    <source>
        <dbReference type="ARBA" id="ARBA00003618"/>
    </source>
</evidence>
<evidence type="ECO:0000256" key="6">
    <source>
        <dbReference type="ARBA" id="ARBA00022840"/>
    </source>
</evidence>
<comment type="similarity">
    <text evidence="2 9">Belongs to the RecN family.</text>
</comment>
<keyword evidence="4" id="KW-0547">Nucleotide-binding</keyword>
<dbReference type="GO" id="GO:0005524">
    <property type="term" value="F:ATP binding"/>
    <property type="evidence" value="ECO:0007669"/>
    <property type="project" value="UniProtKB-KW"/>
</dbReference>
<dbReference type="GO" id="GO:0006310">
    <property type="term" value="P:DNA recombination"/>
    <property type="evidence" value="ECO:0007669"/>
    <property type="project" value="InterPro"/>
</dbReference>
<accession>A0A5R9GFR6</accession>
<dbReference type="GO" id="GO:0006281">
    <property type="term" value="P:DNA repair"/>
    <property type="evidence" value="ECO:0007669"/>
    <property type="project" value="UniProtKB-KW"/>
</dbReference>
<protein>
    <recommendedName>
        <fullName evidence="3 9">DNA repair protein RecN</fullName>
    </recommendedName>
    <alternativeName>
        <fullName evidence="8 9">Recombination protein N</fullName>
    </alternativeName>
</protein>
<feature type="domain" description="RecF/RecN/SMC N-terminal" evidence="11">
    <location>
        <begin position="5"/>
        <end position="514"/>
    </location>
</feature>
<keyword evidence="7 9" id="KW-0234">DNA repair</keyword>
<keyword evidence="13" id="KW-1185">Reference proteome</keyword>
<comment type="caution">
    <text evidence="12">The sequence shown here is derived from an EMBL/GenBank/DDBJ whole genome shotgun (WGS) entry which is preliminary data.</text>
</comment>
<evidence type="ECO:0000256" key="10">
    <source>
        <dbReference type="SAM" id="Coils"/>
    </source>
</evidence>
<dbReference type="GO" id="GO:0009432">
    <property type="term" value="P:SOS response"/>
    <property type="evidence" value="ECO:0007669"/>
    <property type="project" value="TreeGrafter"/>
</dbReference>
<dbReference type="EMBL" id="VCIW01000003">
    <property type="protein sequence ID" value="TLS53010.1"/>
    <property type="molecule type" value="Genomic_DNA"/>
</dbReference>
<evidence type="ECO:0000256" key="7">
    <source>
        <dbReference type="ARBA" id="ARBA00023204"/>
    </source>
</evidence>
<evidence type="ECO:0000256" key="9">
    <source>
        <dbReference type="PIRNR" id="PIRNR003128"/>
    </source>
</evidence>
<evidence type="ECO:0000256" key="2">
    <source>
        <dbReference type="ARBA" id="ARBA00009441"/>
    </source>
</evidence>
<dbReference type="GO" id="GO:0043590">
    <property type="term" value="C:bacterial nucleoid"/>
    <property type="evidence" value="ECO:0007669"/>
    <property type="project" value="TreeGrafter"/>
</dbReference>
<dbReference type="CDD" id="cd03241">
    <property type="entry name" value="ABC_RecN"/>
    <property type="match status" value="2"/>
</dbReference>
<dbReference type="Gene3D" id="3.40.50.300">
    <property type="entry name" value="P-loop containing nucleotide triphosphate hydrolases"/>
    <property type="match status" value="2"/>
</dbReference>
<dbReference type="NCBIfam" id="TIGR00634">
    <property type="entry name" value="recN"/>
    <property type="match status" value="1"/>
</dbReference>
<name>A0A5R9GFR6_9BACL</name>
<evidence type="ECO:0000256" key="3">
    <source>
        <dbReference type="ARBA" id="ARBA00021315"/>
    </source>
</evidence>
<organism evidence="12 13">
    <name type="scientific">Paenibacillus antri</name>
    <dbReference type="NCBI Taxonomy" id="2582848"/>
    <lineage>
        <taxon>Bacteria</taxon>
        <taxon>Bacillati</taxon>
        <taxon>Bacillota</taxon>
        <taxon>Bacilli</taxon>
        <taxon>Bacillales</taxon>
        <taxon>Paenibacillaceae</taxon>
        <taxon>Paenibacillus</taxon>
    </lineage>
</organism>
<keyword evidence="10" id="KW-0175">Coiled coil</keyword>
<dbReference type="PIRSF" id="PIRSF003128">
    <property type="entry name" value="RecN"/>
    <property type="match status" value="1"/>
</dbReference>
<dbReference type="Pfam" id="PF02463">
    <property type="entry name" value="SMC_N"/>
    <property type="match status" value="1"/>
</dbReference>
<evidence type="ECO:0000256" key="5">
    <source>
        <dbReference type="ARBA" id="ARBA00022763"/>
    </source>
</evidence>
<dbReference type="AlphaFoldDB" id="A0A5R9GFR6"/>
<comment type="function">
    <text evidence="1 9">May be involved in recombinational repair of damaged DNA.</text>
</comment>
<evidence type="ECO:0000313" key="12">
    <source>
        <dbReference type="EMBL" id="TLS53010.1"/>
    </source>
</evidence>
<evidence type="ECO:0000256" key="8">
    <source>
        <dbReference type="ARBA" id="ARBA00033408"/>
    </source>
</evidence>
<feature type="coiled-coil region" evidence="10">
    <location>
        <begin position="332"/>
        <end position="359"/>
    </location>
</feature>
<dbReference type="FunFam" id="3.40.50.300:FF:000356">
    <property type="entry name" value="DNA repair protein RecN"/>
    <property type="match status" value="1"/>
</dbReference>
<dbReference type="InterPro" id="IPR027417">
    <property type="entry name" value="P-loop_NTPase"/>
</dbReference>
<dbReference type="PANTHER" id="PTHR11059:SF0">
    <property type="entry name" value="DNA REPAIR PROTEIN RECN"/>
    <property type="match status" value="1"/>
</dbReference>
<dbReference type="RefSeq" id="WP_138193251.1">
    <property type="nucleotide sequence ID" value="NZ_VCIW01000003.1"/>
</dbReference>
<dbReference type="NCBIfam" id="NF008121">
    <property type="entry name" value="PRK10869.1"/>
    <property type="match status" value="1"/>
</dbReference>
<dbReference type="PANTHER" id="PTHR11059">
    <property type="entry name" value="DNA REPAIR PROTEIN RECN"/>
    <property type="match status" value="1"/>
</dbReference>
<keyword evidence="5 9" id="KW-0227">DNA damage</keyword>